<evidence type="ECO:0000256" key="1">
    <source>
        <dbReference type="SAM" id="MobiDB-lite"/>
    </source>
</evidence>
<feature type="region of interest" description="Disordered" evidence="1">
    <location>
        <begin position="731"/>
        <end position="751"/>
    </location>
</feature>
<protein>
    <submittedName>
        <fullName evidence="2">Wsv327-like protein</fullName>
    </submittedName>
</protein>
<comment type="caution">
    <text evidence="2">The sequence shown here is derived from an EMBL/GenBank/DDBJ whole genome shotgun (WGS) entry which is preliminary data.</text>
</comment>
<accession>A0A401IP19</accession>
<reference evidence="2" key="1">
    <citation type="journal article" date="2018" name="J. Virol.">
        <title>Crustacean Genome Exploration Reveals the Evolutionary Origin of White Spot Syndrome Virus.</title>
        <authorList>
            <person name="Kawato S."/>
            <person name="Shitara A."/>
            <person name="Wang Y."/>
            <person name="Nozaki R."/>
            <person name="Kondo H."/>
            <person name="Hirono I."/>
        </authorList>
    </citation>
    <scope>NUCLEOTIDE SEQUENCE</scope>
    <source>
        <strain evidence="2">TUMSAT-1</strain>
    </source>
</reference>
<dbReference type="EMBL" id="BFCC01000001">
    <property type="protein sequence ID" value="GBG35363.1"/>
    <property type="molecule type" value="Genomic_DNA"/>
</dbReference>
<name>A0A401IP19_9VIRU</name>
<sequence length="791" mass="88846">MKRPIYLLSGAYGSRNPSNGYVSEGLISLPLYLAPNTTVVCSSDVLGPSWFTSGKAAKVSLRDEENLKKKLSSVDIRSPLINDNAVLSPRWVLSDHACKILTDFKYIKQGPVLTILNAFEFAMRNVIVSANELSAPGSSRNKIDAALMAENHASKQELVVGRVRRCVALMCYTLIETLFWKERMESKGGKGFDSIPVDVNYRELAFLIKQKCDAFLKGNEVTVASDGLHALPSVTTFVAMVASGAFFGKSLLLPRMVGAFYEAILGVETMSHLERVVSAEYRNLLRAVEDAKRKGHLLPKHRLEEMVEEEGGREPIKDEDEMRWVTLERHRRNGIRNTDMMAMERLAPKGVSFLPTLNANRDGLDTGALDDLYLALEVEGFLLTSSPRTKAIERVFFGRQVSHANFNVSYNPYFSFYILWNWMFLATGALFNTPSNPTTRNLLVNVIVKDMHAILLCLRCYEGIVVKHEETCRLAQQTTMKSARLNTVLRDIMYAFAGREEGSGEKENALFKKIILFDNGGLSLVESEEMINRMTQSEKKKYAFRAITASKGFAAIGLYSLLYSVRLQDLAECDIEEVQLLNRWVLDGSILYTIDSKGNGSSSATPTALTGRDRATIAFIGLWSLRNAVRMRRDVSDPTNYVASSLPSSPMTLSSAMLQNTRFKSASFFNLPYVTNFKEEFVNTVDKFKEEIIYAKRSKTREADAEYYKFGKRRTRARAVEPLGSYKLNDMLKDHPSSRGDVSDRNSSSYNYTNNPSITIGEVALSLENIKGFSKKTYYNLEVFPLTPYDI</sequence>
<evidence type="ECO:0000313" key="2">
    <source>
        <dbReference type="EMBL" id="GBG35363.1"/>
    </source>
</evidence>
<proteinExistence type="predicted"/>
<feature type="compositionally biased region" description="Basic and acidic residues" evidence="1">
    <location>
        <begin position="731"/>
        <end position="744"/>
    </location>
</feature>
<organism evidence="2">
    <name type="scientific">Hemigrapsus takanoi nimavirus</name>
    <dbReference type="NCBI Taxonomy" id="2133792"/>
    <lineage>
        <taxon>Viruses</taxon>
        <taxon>Viruses incertae sedis</taxon>
        <taxon>Naldaviricetes</taxon>
        <taxon>Nimaviridae</taxon>
    </lineage>
</organism>